<evidence type="ECO:0000256" key="12">
    <source>
        <dbReference type="PIRSR" id="PIRSR000168-1"/>
    </source>
</evidence>
<evidence type="ECO:0000259" key="15">
    <source>
        <dbReference type="Pfam" id="PF02770"/>
    </source>
</evidence>
<dbReference type="GO" id="GO:0055088">
    <property type="term" value="P:lipid homeostasis"/>
    <property type="evidence" value="ECO:0007669"/>
    <property type="project" value="TreeGrafter"/>
</dbReference>
<dbReference type="FunFam" id="1.20.140.10:FF:000025">
    <property type="entry name" value="Acyl-coenzyme A oxidase"/>
    <property type="match status" value="1"/>
</dbReference>
<evidence type="ECO:0000256" key="10">
    <source>
        <dbReference type="ARBA" id="ARBA00023140"/>
    </source>
</evidence>
<evidence type="ECO:0000256" key="11">
    <source>
        <dbReference type="PIRNR" id="PIRNR000168"/>
    </source>
</evidence>
<dbReference type="PANTHER" id="PTHR10909:SF378">
    <property type="entry name" value="ACYL-COENZYME A OXIDASE"/>
    <property type="match status" value="1"/>
</dbReference>
<comment type="cofactor">
    <cofactor evidence="1">
        <name>FAD</name>
        <dbReference type="ChEBI" id="CHEBI:57692"/>
    </cofactor>
</comment>
<keyword evidence="4 11" id="KW-0285">Flavoprotein</keyword>
<dbReference type="GO" id="GO:0071949">
    <property type="term" value="F:FAD binding"/>
    <property type="evidence" value="ECO:0007669"/>
    <property type="project" value="InterPro"/>
</dbReference>
<dbReference type="Pfam" id="PF02770">
    <property type="entry name" value="Acyl-CoA_dh_M"/>
    <property type="match status" value="1"/>
</dbReference>
<sequence length="702" mass="79185">MDLPSVTSRPSDHTSEEHENRRVMQFVNRRMQRLSLHLSPELVPEIPDCGLEMLLCAGKVKVLNVRTELLSAYMKGKHRDVQEKVFEYFNSRPDLQTPIEISKDEHRELCMRQLTGLVREAGIRPFKYILENPAKYFAISEAIGSIDMSLGIKLGVQYSLWGGSVLNLGTKKHRDKYFEGIDSLEYMGCFAMTELHHGSNVQGLQTIATFDPLKDEFIVDTPNDGAIKWWIGNAAVHGKFATVFARLLLPTQDSEGVSDMGVHAFIVQIRDLKTHETLPGVEIHDCGHKIGLNGVDNGALRFRSVRIPRDNLLNRFGDVSRDGKYTSSLPSINKRFAATLGELVGGRVGLAYSSVSVLKLAVTIATRYSLLRQQFGPPKQPEISILDYQSHQQKLMPMLASTYAFHFATLHLVEKYSDMKKLSHDEELVGDVHALSAGLKSYITAYTAKSLNTCRESCGGHGYAAVNRFGTLRNDHDIFQTFEGDNTVLLQQVAGLLLKEYQEKFQGGTLSVTWNYLRQSMNSYLSQPNPVTSRWEGEDHLRDPNFQLDAFRYRTSRLLQSVAVRLQKHSKTLGGFGAWNRCLNHLLTLAESHIESFILEMFIAAVKSCPDATSRSALKLVCDLYALDRIWNDIGTYRNVDYVAPNKAKAIHKLTEYLCFQVRNIAKELIDAFDLPDYVIRAPIAVQDAEQVYTQYTQFAGF</sequence>
<dbReference type="EMBL" id="CAMAPF010000018">
    <property type="protein sequence ID" value="CAH9071268.1"/>
    <property type="molecule type" value="Genomic_DNA"/>
</dbReference>
<dbReference type="PANTHER" id="PTHR10909">
    <property type="entry name" value="ELECTRON TRANSPORT OXIDOREDUCTASE"/>
    <property type="match status" value="1"/>
</dbReference>
<feature type="domain" description="Acyl-CoA oxidase/dehydrogenase middle" evidence="15">
    <location>
        <begin position="189"/>
        <end position="305"/>
    </location>
</feature>
<feature type="domain" description="Acyl-CoA oxidase C-terminal" evidence="14">
    <location>
        <begin position="543"/>
        <end position="697"/>
    </location>
</feature>
<dbReference type="InterPro" id="IPR012258">
    <property type="entry name" value="Acyl-CoA_oxidase"/>
</dbReference>
<comment type="similarity">
    <text evidence="3 11">Belongs to the acyl-CoA oxidase family.</text>
</comment>
<dbReference type="Gene3D" id="1.20.140.10">
    <property type="entry name" value="Butyryl-CoA Dehydrogenase, subunit A, domain 3"/>
    <property type="match status" value="2"/>
</dbReference>
<evidence type="ECO:0000313" key="18">
    <source>
        <dbReference type="Proteomes" id="UP001152523"/>
    </source>
</evidence>
<dbReference type="InterPro" id="IPR002655">
    <property type="entry name" value="Acyl-CoA_oxidase_C"/>
</dbReference>
<keyword evidence="9" id="KW-0443">Lipid metabolism</keyword>
<evidence type="ECO:0000259" key="14">
    <source>
        <dbReference type="Pfam" id="PF01756"/>
    </source>
</evidence>
<evidence type="ECO:0000256" key="6">
    <source>
        <dbReference type="ARBA" id="ARBA00022832"/>
    </source>
</evidence>
<dbReference type="InterPro" id="IPR009100">
    <property type="entry name" value="AcylCoA_DH/oxidase_NM_dom_sf"/>
</dbReference>
<dbReference type="Pfam" id="PF01756">
    <property type="entry name" value="ACOX"/>
    <property type="match status" value="1"/>
</dbReference>
<keyword evidence="6" id="KW-0276">Fatty acid metabolism</keyword>
<organism evidence="17 18">
    <name type="scientific">Cuscuta epithymum</name>
    <dbReference type="NCBI Taxonomy" id="186058"/>
    <lineage>
        <taxon>Eukaryota</taxon>
        <taxon>Viridiplantae</taxon>
        <taxon>Streptophyta</taxon>
        <taxon>Embryophyta</taxon>
        <taxon>Tracheophyta</taxon>
        <taxon>Spermatophyta</taxon>
        <taxon>Magnoliopsida</taxon>
        <taxon>eudicotyledons</taxon>
        <taxon>Gunneridae</taxon>
        <taxon>Pentapetalae</taxon>
        <taxon>asterids</taxon>
        <taxon>lamiids</taxon>
        <taxon>Solanales</taxon>
        <taxon>Convolvulaceae</taxon>
        <taxon>Cuscuteae</taxon>
        <taxon>Cuscuta</taxon>
        <taxon>Cuscuta subgen. Cuscuta</taxon>
    </lineage>
</organism>
<gene>
    <name evidence="17" type="ORF">CEPIT_LOCUS3786</name>
</gene>
<dbReference type="GO" id="GO:0003997">
    <property type="term" value="F:acyl-CoA oxidase activity"/>
    <property type="evidence" value="ECO:0007669"/>
    <property type="project" value="InterPro"/>
</dbReference>
<dbReference type="Pfam" id="PF22924">
    <property type="entry name" value="ACOX_C_alpha1"/>
    <property type="match status" value="1"/>
</dbReference>
<reference evidence="17" key="1">
    <citation type="submission" date="2022-07" db="EMBL/GenBank/DDBJ databases">
        <authorList>
            <person name="Macas J."/>
            <person name="Novak P."/>
            <person name="Neumann P."/>
        </authorList>
    </citation>
    <scope>NUCLEOTIDE SEQUENCE</scope>
</reference>
<feature type="active site" description="Proton acceptor" evidence="12">
    <location>
        <position position="483"/>
    </location>
</feature>
<dbReference type="InterPro" id="IPR055060">
    <property type="entry name" value="ACOX_C_alpha1"/>
</dbReference>
<feature type="binding site" evidence="13">
    <location>
        <position position="232"/>
    </location>
    <ligand>
        <name>FAD</name>
        <dbReference type="ChEBI" id="CHEBI:57692"/>
    </ligand>
</feature>
<comment type="subcellular location">
    <subcellularLocation>
        <location evidence="2">Peroxisome</location>
    </subcellularLocation>
</comment>
<evidence type="ECO:0000256" key="1">
    <source>
        <dbReference type="ARBA" id="ARBA00001974"/>
    </source>
</evidence>
<feature type="binding site" evidence="13">
    <location>
        <position position="193"/>
    </location>
    <ligand>
        <name>FAD</name>
        <dbReference type="ChEBI" id="CHEBI:57692"/>
    </ligand>
</feature>
<dbReference type="InterPro" id="IPR006091">
    <property type="entry name" value="Acyl-CoA_Oxase/DH_mid-dom"/>
</dbReference>
<name>A0AAV0CAN8_9ASTE</name>
<keyword evidence="8" id="KW-0560">Oxidoreductase</keyword>
<dbReference type="PIRSF" id="PIRSF000168">
    <property type="entry name" value="Acyl-CoA_oxidase"/>
    <property type="match status" value="1"/>
</dbReference>
<dbReference type="Proteomes" id="UP001152523">
    <property type="component" value="Unassembled WGS sequence"/>
</dbReference>
<proteinExistence type="inferred from homology"/>
<dbReference type="SUPFAM" id="SSF56645">
    <property type="entry name" value="Acyl-CoA dehydrogenase NM domain-like"/>
    <property type="match status" value="1"/>
</dbReference>
<dbReference type="Gene3D" id="2.40.110.10">
    <property type="entry name" value="Butyryl-CoA Dehydrogenase, subunit A, domain 2"/>
    <property type="match status" value="1"/>
</dbReference>
<dbReference type="SUPFAM" id="SSF47203">
    <property type="entry name" value="Acyl-CoA dehydrogenase C-terminal domain-like"/>
    <property type="match status" value="2"/>
</dbReference>
<evidence type="ECO:0000256" key="5">
    <source>
        <dbReference type="ARBA" id="ARBA00022827"/>
    </source>
</evidence>
<feature type="domain" description="Acyl-CoA oxidase C-alpha1" evidence="16">
    <location>
        <begin position="341"/>
        <end position="498"/>
    </location>
</feature>
<comment type="caution">
    <text evidence="17">The sequence shown here is derived from an EMBL/GenBank/DDBJ whole genome shotgun (WGS) entry which is preliminary data.</text>
</comment>
<evidence type="ECO:0000256" key="2">
    <source>
        <dbReference type="ARBA" id="ARBA00004275"/>
    </source>
</evidence>
<dbReference type="AlphaFoldDB" id="A0AAV0CAN8"/>
<evidence type="ECO:0000256" key="4">
    <source>
        <dbReference type="ARBA" id="ARBA00022630"/>
    </source>
</evidence>
<dbReference type="InterPro" id="IPR046373">
    <property type="entry name" value="Acyl-CoA_Oxase/DH_mid-dom_sf"/>
</dbReference>
<evidence type="ECO:0000256" key="7">
    <source>
        <dbReference type="ARBA" id="ARBA00022946"/>
    </source>
</evidence>
<keyword evidence="18" id="KW-1185">Reference proteome</keyword>
<evidence type="ECO:0000313" key="17">
    <source>
        <dbReference type="EMBL" id="CAH9071268.1"/>
    </source>
</evidence>
<keyword evidence="10" id="KW-0576">Peroxisome</keyword>
<evidence type="ECO:0000256" key="9">
    <source>
        <dbReference type="ARBA" id="ARBA00023098"/>
    </source>
</evidence>
<dbReference type="InterPro" id="IPR036250">
    <property type="entry name" value="AcylCo_DH-like_C"/>
</dbReference>
<dbReference type="GO" id="GO:0033540">
    <property type="term" value="P:fatty acid beta-oxidation using acyl-CoA oxidase"/>
    <property type="evidence" value="ECO:0007669"/>
    <property type="project" value="TreeGrafter"/>
</dbReference>
<keyword evidence="7" id="KW-0809">Transit peptide</keyword>
<dbReference type="FunFam" id="1.20.140.10:FF:000010">
    <property type="entry name" value="Acyl-coenzyme A oxidase"/>
    <property type="match status" value="1"/>
</dbReference>
<keyword evidence="5 11" id="KW-0274">FAD</keyword>
<evidence type="ECO:0000256" key="3">
    <source>
        <dbReference type="ARBA" id="ARBA00006288"/>
    </source>
</evidence>
<evidence type="ECO:0000256" key="13">
    <source>
        <dbReference type="PIRSR" id="PIRSR000168-2"/>
    </source>
</evidence>
<dbReference type="FunFam" id="2.40.110.10:FF:000005">
    <property type="entry name" value="Acyl-coenzyme A oxidase"/>
    <property type="match status" value="1"/>
</dbReference>
<protein>
    <recommendedName>
        <fullName evidence="11">Acyl-coenzyme A oxidase</fullName>
    </recommendedName>
</protein>
<dbReference type="GO" id="GO:0005777">
    <property type="term" value="C:peroxisome"/>
    <property type="evidence" value="ECO:0007669"/>
    <property type="project" value="UniProtKB-SubCell"/>
</dbReference>
<evidence type="ECO:0000259" key="16">
    <source>
        <dbReference type="Pfam" id="PF22924"/>
    </source>
</evidence>
<dbReference type="GO" id="GO:0005504">
    <property type="term" value="F:fatty acid binding"/>
    <property type="evidence" value="ECO:0007669"/>
    <property type="project" value="TreeGrafter"/>
</dbReference>
<evidence type="ECO:0000256" key="8">
    <source>
        <dbReference type="ARBA" id="ARBA00023002"/>
    </source>
</evidence>
<accession>A0AAV0CAN8</accession>